<dbReference type="GO" id="GO:0016020">
    <property type="term" value="C:membrane"/>
    <property type="evidence" value="ECO:0007669"/>
    <property type="project" value="UniProtKB-SubCell"/>
</dbReference>
<evidence type="ECO:0000313" key="9">
    <source>
        <dbReference type="Proteomes" id="UP000199427"/>
    </source>
</evidence>
<reference evidence="8 9" key="1">
    <citation type="submission" date="2016-10" db="EMBL/GenBank/DDBJ databases">
        <authorList>
            <person name="de Groot N.N."/>
        </authorList>
    </citation>
    <scope>NUCLEOTIDE SEQUENCE [LARGE SCALE GENOMIC DNA]</scope>
    <source>
        <strain evidence="8 9">DSM 21633</strain>
    </source>
</reference>
<dbReference type="InterPro" id="IPR013525">
    <property type="entry name" value="ABC2_TM"/>
</dbReference>
<keyword evidence="2 6" id="KW-0812">Transmembrane</keyword>
<protein>
    <submittedName>
        <fullName evidence="8">Sodium transport system permease protein</fullName>
    </submittedName>
</protein>
<dbReference type="OrthoDB" id="5486437at2"/>
<name>A0A1H9KSC5_9BACI</name>
<evidence type="ECO:0000256" key="6">
    <source>
        <dbReference type="SAM" id="Phobius"/>
    </source>
</evidence>
<dbReference type="RefSeq" id="WP_091775300.1">
    <property type="nucleotide sequence ID" value="NZ_FOES01000040.1"/>
</dbReference>
<keyword evidence="3 6" id="KW-1133">Transmembrane helix</keyword>
<dbReference type="Proteomes" id="UP000199427">
    <property type="component" value="Unassembled WGS sequence"/>
</dbReference>
<dbReference type="Pfam" id="PF12698">
    <property type="entry name" value="ABC2_membrane_3"/>
    <property type="match status" value="1"/>
</dbReference>
<evidence type="ECO:0000313" key="8">
    <source>
        <dbReference type="EMBL" id="SER01939.1"/>
    </source>
</evidence>
<evidence type="ECO:0000256" key="5">
    <source>
        <dbReference type="SAM" id="Coils"/>
    </source>
</evidence>
<organism evidence="8 9">
    <name type="scientific">Piscibacillus halophilus</name>
    <dbReference type="NCBI Taxonomy" id="571933"/>
    <lineage>
        <taxon>Bacteria</taxon>
        <taxon>Bacillati</taxon>
        <taxon>Bacillota</taxon>
        <taxon>Bacilli</taxon>
        <taxon>Bacillales</taxon>
        <taxon>Bacillaceae</taxon>
        <taxon>Piscibacillus</taxon>
    </lineage>
</organism>
<feature type="coiled-coil region" evidence="5">
    <location>
        <begin position="118"/>
        <end position="152"/>
    </location>
</feature>
<keyword evidence="5" id="KW-0175">Coiled coil</keyword>
<dbReference type="AlphaFoldDB" id="A0A1H9KSC5"/>
<accession>A0A1H9KSC5</accession>
<gene>
    <name evidence="8" type="ORF">SAMN05216362_14023</name>
</gene>
<comment type="subcellular location">
    <subcellularLocation>
        <location evidence="1">Membrane</location>
        <topology evidence="1">Multi-pass membrane protein</topology>
    </subcellularLocation>
</comment>
<sequence length="384" mass="42766">MFLKMFFKEMKDSFRDRRTLLLTVVLPLIMMTALVFYYESLLSDDEQTYNLAVEKGTSEEILSIFSTENFNFVETDDPEFAIEEGEAHTGILFDDQFTEKVETHQQATVKVISGDSFSQNASNANAQVMAALQQYEQAIVNERLTNENIDQQLMTPFQIEQEEITDDNAGMALLGTLIPLILVLAIGIGASPSASDLFAGEKEKKTMEALLMTPVKRSTMIMSKWLTISAIGSITGIVTLIVVALEIQFMTENLKDAVASTENIGLIIGIVAGITIIYATFLASILMVTSIMAKTIKESQSYSTPVMMLGMFPIMILTSVGTSELEFHHFVIPILNIFSSLKELLVGVIDWEHIFITVGSNLIAMIIIFIIGRIMFLKDKWVMN</sequence>
<dbReference type="GO" id="GO:0140359">
    <property type="term" value="F:ABC-type transporter activity"/>
    <property type="evidence" value="ECO:0007669"/>
    <property type="project" value="InterPro"/>
</dbReference>
<dbReference type="EMBL" id="FOES01000040">
    <property type="protein sequence ID" value="SER01939.1"/>
    <property type="molecule type" value="Genomic_DNA"/>
</dbReference>
<feature type="transmembrane region" description="Helical" evidence="6">
    <location>
        <begin position="20"/>
        <end position="38"/>
    </location>
</feature>
<evidence type="ECO:0000256" key="1">
    <source>
        <dbReference type="ARBA" id="ARBA00004141"/>
    </source>
</evidence>
<keyword evidence="9" id="KW-1185">Reference proteome</keyword>
<feature type="transmembrane region" description="Helical" evidence="6">
    <location>
        <begin position="221"/>
        <end position="244"/>
    </location>
</feature>
<evidence type="ECO:0000256" key="3">
    <source>
        <dbReference type="ARBA" id="ARBA00022989"/>
    </source>
</evidence>
<keyword evidence="4 6" id="KW-0472">Membrane</keyword>
<evidence type="ECO:0000256" key="2">
    <source>
        <dbReference type="ARBA" id="ARBA00022692"/>
    </source>
</evidence>
<feature type="transmembrane region" description="Helical" evidence="6">
    <location>
        <begin position="301"/>
        <end position="320"/>
    </location>
</feature>
<feature type="transmembrane region" description="Helical" evidence="6">
    <location>
        <begin position="177"/>
        <end position="200"/>
    </location>
</feature>
<proteinExistence type="predicted"/>
<evidence type="ECO:0000259" key="7">
    <source>
        <dbReference type="Pfam" id="PF12698"/>
    </source>
</evidence>
<dbReference type="Gene3D" id="3.40.1710.10">
    <property type="entry name" value="abc type-2 transporter like domain"/>
    <property type="match status" value="1"/>
</dbReference>
<dbReference type="PANTHER" id="PTHR43471:SF3">
    <property type="entry name" value="ABC TRANSPORTER PERMEASE PROTEIN NATB"/>
    <property type="match status" value="1"/>
</dbReference>
<dbReference type="PANTHER" id="PTHR43471">
    <property type="entry name" value="ABC TRANSPORTER PERMEASE"/>
    <property type="match status" value="1"/>
</dbReference>
<feature type="transmembrane region" description="Helical" evidence="6">
    <location>
        <begin position="264"/>
        <end position="289"/>
    </location>
</feature>
<dbReference type="STRING" id="571933.SAMN05216362_14023"/>
<feature type="transmembrane region" description="Helical" evidence="6">
    <location>
        <begin position="354"/>
        <end position="376"/>
    </location>
</feature>
<evidence type="ECO:0000256" key="4">
    <source>
        <dbReference type="ARBA" id="ARBA00023136"/>
    </source>
</evidence>
<feature type="domain" description="ABC-2 type transporter transmembrane" evidence="7">
    <location>
        <begin position="17"/>
        <end position="374"/>
    </location>
</feature>